<keyword evidence="4" id="KW-1185">Reference proteome</keyword>
<dbReference type="GO" id="GO:0051087">
    <property type="term" value="F:protein-folding chaperone binding"/>
    <property type="evidence" value="ECO:0007669"/>
    <property type="project" value="InterPro"/>
</dbReference>
<dbReference type="Proteomes" id="UP000593846">
    <property type="component" value="Chromosome"/>
</dbReference>
<evidence type="ECO:0000256" key="2">
    <source>
        <dbReference type="SAM" id="Coils"/>
    </source>
</evidence>
<dbReference type="AlphaFoldDB" id="A0A7S6RFH3"/>
<evidence type="ECO:0000313" key="3">
    <source>
        <dbReference type="EMBL" id="QOV23868.1"/>
    </source>
</evidence>
<dbReference type="InterPro" id="IPR009012">
    <property type="entry name" value="GrpE_head"/>
</dbReference>
<dbReference type="GO" id="GO:0042803">
    <property type="term" value="F:protein homodimerization activity"/>
    <property type="evidence" value="ECO:0007669"/>
    <property type="project" value="InterPro"/>
</dbReference>
<accession>A0A7S6RFH3</accession>
<dbReference type="KEGG" id="aee:IM676_06190"/>
<gene>
    <name evidence="3" type="primary">grpE</name>
    <name evidence="3" type="ORF">IM676_06190</name>
</gene>
<evidence type="ECO:0000313" key="4">
    <source>
        <dbReference type="Proteomes" id="UP000593846"/>
    </source>
</evidence>
<dbReference type="InterPro" id="IPR000740">
    <property type="entry name" value="GrpE"/>
</dbReference>
<name>A0A7S6RFH3_9CYAN</name>
<proteinExistence type="predicted"/>
<evidence type="ECO:0000256" key="1">
    <source>
        <dbReference type="ARBA" id="ARBA00023186"/>
    </source>
</evidence>
<keyword evidence="1" id="KW-0143">Chaperone</keyword>
<dbReference type="EMBL" id="CP063311">
    <property type="protein sequence ID" value="QOV23868.1"/>
    <property type="molecule type" value="Genomic_DNA"/>
</dbReference>
<dbReference type="GO" id="GO:0000774">
    <property type="term" value="F:adenyl-nucleotide exchange factor activity"/>
    <property type="evidence" value="ECO:0007669"/>
    <property type="project" value="InterPro"/>
</dbReference>
<organism evidence="3 4">
    <name type="scientific">Anabaenopsis elenkinii CCIBt3563</name>
    <dbReference type="NCBI Taxonomy" id="2779889"/>
    <lineage>
        <taxon>Bacteria</taxon>
        <taxon>Bacillati</taxon>
        <taxon>Cyanobacteriota</taxon>
        <taxon>Cyanophyceae</taxon>
        <taxon>Nostocales</taxon>
        <taxon>Nodulariaceae</taxon>
        <taxon>Anabaenopsis</taxon>
    </lineage>
</organism>
<dbReference type="GO" id="GO:0006457">
    <property type="term" value="P:protein folding"/>
    <property type="evidence" value="ECO:0007669"/>
    <property type="project" value="InterPro"/>
</dbReference>
<keyword evidence="2" id="KW-0175">Coiled coil</keyword>
<dbReference type="Gene3D" id="2.30.22.10">
    <property type="entry name" value="Head domain of nucleotide exchange factor GrpE"/>
    <property type="match status" value="1"/>
</dbReference>
<feature type="coiled-coil region" evidence="2">
    <location>
        <begin position="15"/>
        <end position="49"/>
    </location>
</feature>
<dbReference type="Pfam" id="PF01025">
    <property type="entry name" value="GrpE"/>
    <property type="match status" value="1"/>
</dbReference>
<dbReference type="SUPFAM" id="SSF51064">
    <property type="entry name" value="Head domain of nucleotide exchange factor GrpE"/>
    <property type="match status" value="1"/>
</dbReference>
<protein>
    <submittedName>
        <fullName evidence="3">Nucleotide exchange factor GrpE</fullName>
    </submittedName>
</protein>
<reference evidence="4" key="1">
    <citation type="submission" date="2020-10" db="EMBL/GenBank/DDBJ databases">
        <title>Genome-based taxonomic classification of the species Anabaenopsis elenkinii.</title>
        <authorList>
            <person name="Delbaje E."/>
            <person name="Andreote A.P.D."/>
            <person name="Pellegrinetti T.A."/>
            <person name="Cruz R.B."/>
            <person name="Branco L.H.Z."/>
            <person name="Fiore M.F."/>
        </authorList>
    </citation>
    <scope>NUCLEOTIDE SEQUENCE [LARGE SCALE GENOMIC DNA]</scope>
    <source>
        <strain evidence="4">CCIBt3563</strain>
    </source>
</reference>
<dbReference type="RefSeq" id="WP_200989402.1">
    <property type="nucleotide sequence ID" value="NZ_CP063311.1"/>
</dbReference>
<sequence>MLNWILSKSSSPPTYHLSEEQRNQLLEKLTHLEKEKVELQQSLREQTTQAGAQSEDLFLELLEVVDSVEALLNYLQNNPDPTPEFIQRLPRSVGAVHRKFLSVLKKQQVQPIEIVENTSPDFQLCRVVEREVRNDLPDQTITKITRRGFYLEEKILRPTEVITSKTDEIKQNVDKM</sequence>